<evidence type="ECO:0000313" key="13">
    <source>
        <dbReference type="Proteomes" id="UP001217754"/>
    </source>
</evidence>
<keyword evidence="3" id="KW-0328">Glycosyltransferase</keyword>
<dbReference type="GO" id="GO:0005975">
    <property type="term" value="P:carbohydrate metabolic process"/>
    <property type="evidence" value="ECO:0007669"/>
    <property type="project" value="InterPro"/>
</dbReference>
<dbReference type="RefSeq" id="XP_060120732.1">
    <property type="nucleotide sequence ID" value="XM_060264749.1"/>
</dbReference>
<dbReference type="InterPro" id="IPR004182">
    <property type="entry name" value="GRAM"/>
</dbReference>
<evidence type="ECO:0000313" key="12">
    <source>
        <dbReference type="EMBL" id="WFD37835.1"/>
    </source>
</evidence>
<keyword evidence="13" id="KW-1185">Reference proteome</keyword>
<dbReference type="Pfam" id="PF03033">
    <property type="entry name" value="Glyco_transf_28"/>
    <property type="match status" value="1"/>
</dbReference>
<evidence type="ECO:0000256" key="8">
    <source>
        <dbReference type="SAM" id="MobiDB-lite"/>
    </source>
</evidence>
<evidence type="ECO:0000259" key="10">
    <source>
        <dbReference type="Pfam" id="PF03033"/>
    </source>
</evidence>
<keyword evidence="4" id="KW-0808">Transferase</keyword>
<reference evidence="12" key="1">
    <citation type="submission" date="2023-03" db="EMBL/GenBank/DDBJ databases">
        <title>Mating type loci evolution in Malassezia.</title>
        <authorList>
            <person name="Coelho M.A."/>
        </authorList>
    </citation>
    <scope>NUCLEOTIDE SEQUENCE</scope>
    <source>
        <strain evidence="12">CBS 9431</strain>
    </source>
</reference>
<feature type="domain" description="GRAM" evidence="9">
    <location>
        <begin position="327"/>
        <end position="427"/>
    </location>
</feature>
<dbReference type="InterPro" id="IPR050426">
    <property type="entry name" value="Glycosyltransferase_28"/>
</dbReference>
<feature type="domain" description="Erythromycin biosynthesis protein CIII-like C-terminal" evidence="11">
    <location>
        <begin position="755"/>
        <end position="848"/>
    </location>
</feature>
<dbReference type="AlphaFoldDB" id="A0AAF0EZB2"/>
<dbReference type="PANTHER" id="PTHR48050">
    <property type="entry name" value="STEROL 3-BETA-GLUCOSYLTRANSFERASE"/>
    <property type="match status" value="1"/>
</dbReference>
<dbReference type="Proteomes" id="UP001217754">
    <property type="component" value="Chromosome 1"/>
</dbReference>
<dbReference type="InterPro" id="IPR010610">
    <property type="entry name" value="EryCIII-like_C"/>
</dbReference>
<dbReference type="FunFam" id="3.40.50.2000:FF:000009">
    <property type="entry name" value="Sterol 3-beta-glucosyltransferase UGT80A2"/>
    <property type="match status" value="1"/>
</dbReference>
<dbReference type="GO" id="GO:0016125">
    <property type="term" value="P:sterol metabolic process"/>
    <property type="evidence" value="ECO:0007669"/>
    <property type="project" value="TreeGrafter"/>
</dbReference>
<dbReference type="Gene3D" id="2.30.29.30">
    <property type="entry name" value="Pleckstrin-homology domain (PH domain)/Phosphotyrosine-binding domain (PTB)"/>
    <property type="match status" value="1"/>
</dbReference>
<evidence type="ECO:0000256" key="7">
    <source>
        <dbReference type="ARBA" id="ARBA00049453"/>
    </source>
</evidence>
<dbReference type="GO" id="GO:0016906">
    <property type="term" value="F:sterol 3-beta-glucosyltransferase activity"/>
    <property type="evidence" value="ECO:0007669"/>
    <property type="project" value="UniProtKB-EC"/>
</dbReference>
<sequence length="878" mass="94811">MVLREELVPARACVTADALQITTGGDDDARHAGYAELEGRDVYVVLHGDYLCWYASAQSTHLLLGHMDVHAIEVDAVGADAWAAATPQKRYVFGSEERDVWIEALLRARTQAQEPARVTYSVLCIPLERIVDIADAPRAMGVPLVGVRVLAGDAASWDDYYLAELPDRAGLLDAVAKAAAQLGGPEAPLPASLEALPFAPWSWSPRLVPRVLWARAQNGGDVVWQTQQAEPPTEDSLPSLAEALRTSLLDSVELSDSSGLAGPRSDVAQSATGSNLAHSVELADAPEPPASFFEHDTPSPSGSDVSLVSVPDATDTWAQAELAAHFPDLDEPVVGHVRATLLRTVPVPGRVFVTERGLAFRSSAFYSRVLGRTALVLHASELVSVSREYDAAYARPILVLVVRGREEQFLAFATRARLEQCYSLLSHAIAACAAEHASDVPPEAPRPPPMHITLLTIGSRGDVQPYIALAQRLQSHGHTVRIATHAEFRPWVLSYGVAEFAEVGGDPALLMRLCIEQGTFSLGFVYTSLGMFRTWLDELLTSSWAACQGTDVLVESPSAQAGVHVAERLGIPYMRAFTMPWTATRAYPHAFAVPKRHAGGHYNALTYALFELFLWRASAPQINVWRRTLGLAATTLEQLRLDEVPMLYSFSSQIVPKPLDWSAHTHITGYWFVDEATPAPPEALVRFLEGAKKAQGKLVYIGWGSIIVPDAHRVTEAVYDAVDASGVYAVLAKGWSDRSASAPAAPCNHPRVFCVESVRHDWLFPQMDAVCHHGGAGTVGASLRAGTPVVLHPFFGDQFFWARQVESLGIGVRLDALTAHALTAALIKATGDVAMAAAAQRIGEAVRAEDGVGRAVAALYAELPTPLAQSWCIIDKEL</sequence>
<feature type="region of interest" description="Disordered" evidence="8">
    <location>
        <begin position="255"/>
        <end position="307"/>
    </location>
</feature>
<feature type="domain" description="Glycosyltransferase family 28 N-terminal" evidence="10">
    <location>
        <begin position="452"/>
        <end position="588"/>
    </location>
</feature>
<protein>
    <recommendedName>
        <fullName evidence="2">sterol 3beta-glucosyltransferase</fullName>
        <ecNumber evidence="2">2.4.1.173</ecNumber>
    </recommendedName>
    <alternativeName>
        <fullName evidence="5">Autophagy-related protein 26</fullName>
    </alternativeName>
</protein>
<evidence type="ECO:0000256" key="2">
    <source>
        <dbReference type="ARBA" id="ARBA00012650"/>
    </source>
</evidence>
<evidence type="ECO:0000256" key="3">
    <source>
        <dbReference type="ARBA" id="ARBA00022676"/>
    </source>
</evidence>
<evidence type="ECO:0000256" key="5">
    <source>
        <dbReference type="ARBA" id="ARBA00029843"/>
    </source>
</evidence>
<dbReference type="InterPro" id="IPR004276">
    <property type="entry name" value="GlycoTrans_28_N"/>
</dbReference>
<dbReference type="GeneID" id="85224431"/>
<dbReference type="Gene3D" id="3.40.50.2000">
    <property type="entry name" value="Glycogen Phosphorylase B"/>
    <property type="match status" value="2"/>
</dbReference>
<feature type="compositionally biased region" description="Polar residues" evidence="8">
    <location>
        <begin position="267"/>
        <end position="277"/>
    </location>
</feature>
<dbReference type="InterPro" id="IPR002213">
    <property type="entry name" value="UDP_glucos_trans"/>
</dbReference>
<comment type="similarity">
    <text evidence="1">Belongs to the glycosyltransferase 28 family.</text>
</comment>
<dbReference type="FunFam" id="3.40.50.2000:FF:000029">
    <property type="entry name" value="Sterol 3-beta-glucosyltransferase"/>
    <property type="match status" value="1"/>
</dbReference>
<organism evidence="12 13">
    <name type="scientific">Malassezia japonica</name>
    <dbReference type="NCBI Taxonomy" id="223818"/>
    <lineage>
        <taxon>Eukaryota</taxon>
        <taxon>Fungi</taxon>
        <taxon>Dikarya</taxon>
        <taxon>Basidiomycota</taxon>
        <taxon>Ustilaginomycotina</taxon>
        <taxon>Malasseziomycetes</taxon>
        <taxon>Malasseziales</taxon>
        <taxon>Malasseziaceae</taxon>
        <taxon>Malassezia</taxon>
    </lineage>
</organism>
<proteinExistence type="inferred from homology"/>
<dbReference type="SUPFAM" id="SSF53756">
    <property type="entry name" value="UDP-Glycosyltransferase/glycogen phosphorylase"/>
    <property type="match status" value="1"/>
</dbReference>
<accession>A0AAF0EZB2</accession>
<dbReference type="Pfam" id="PF06722">
    <property type="entry name" value="EryCIII-like_C"/>
    <property type="match status" value="1"/>
</dbReference>
<dbReference type="InterPro" id="IPR011993">
    <property type="entry name" value="PH-like_dom_sf"/>
</dbReference>
<dbReference type="PANTHER" id="PTHR48050:SF25">
    <property type="entry name" value="STEROL 3-BETA-GLUCOSYLTRANSFERASE"/>
    <property type="match status" value="1"/>
</dbReference>
<dbReference type="SUPFAM" id="SSF50729">
    <property type="entry name" value="PH domain-like"/>
    <property type="match status" value="1"/>
</dbReference>
<name>A0AAF0EZB2_9BASI</name>
<evidence type="ECO:0000256" key="1">
    <source>
        <dbReference type="ARBA" id="ARBA00006962"/>
    </source>
</evidence>
<dbReference type="CDD" id="cd03784">
    <property type="entry name" value="GT1_Gtf-like"/>
    <property type="match status" value="1"/>
</dbReference>
<evidence type="ECO:0000256" key="4">
    <source>
        <dbReference type="ARBA" id="ARBA00022679"/>
    </source>
</evidence>
<comment type="catalytic activity">
    <reaction evidence="7">
        <text>a sterol + UDP-alpha-D-glucose = a sterol 3-beta-D-glucoside + UDP + H(+)</text>
        <dbReference type="Rhea" id="RHEA:22724"/>
        <dbReference type="ChEBI" id="CHEBI:15378"/>
        <dbReference type="ChEBI" id="CHEBI:15889"/>
        <dbReference type="ChEBI" id="CHEBI:37424"/>
        <dbReference type="ChEBI" id="CHEBI:58223"/>
        <dbReference type="ChEBI" id="CHEBI:58885"/>
        <dbReference type="EC" id="2.4.1.173"/>
    </reaction>
    <physiologicalReaction direction="left-to-right" evidence="7">
        <dbReference type="Rhea" id="RHEA:22725"/>
    </physiologicalReaction>
</comment>
<dbReference type="Pfam" id="PF02893">
    <property type="entry name" value="GRAM"/>
    <property type="match status" value="1"/>
</dbReference>
<dbReference type="EMBL" id="CP119958">
    <property type="protein sequence ID" value="WFD37835.1"/>
    <property type="molecule type" value="Genomic_DNA"/>
</dbReference>
<gene>
    <name evidence="12" type="ORF">MJAP1_000782</name>
</gene>
<evidence type="ECO:0000259" key="11">
    <source>
        <dbReference type="Pfam" id="PF06722"/>
    </source>
</evidence>
<comment type="catalytic activity">
    <reaction evidence="6">
        <text>ergosterol + UDP-alpha-D-glucose = ergosteryl 3-beta-D-glucoside + UDP + H(+)</text>
        <dbReference type="Rhea" id="RHEA:61836"/>
        <dbReference type="ChEBI" id="CHEBI:15378"/>
        <dbReference type="ChEBI" id="CHEBI:16933"/>
        <dbReference type="ChEBI" id="CHEBI:52973"/>
        <dbReference type="ChEBI" id="CHEBI:58223"/>
        <dbReference type="ChEBI" id="CHEBI:58885"/>
    </reaction>
    <physiologicalReaction direction="left-to-right" evidence="6">
        <dbReference type="Rhea" id="RHEA:61837"/>
    </physiologicalReaction>
</comment>
<evidence type="ECO:0000256" key="6">
    <source>
        <dbReference type="ARBA" id="ARBA00047886"/>
    </source>
</evidence>
<dbReference type="EC" id="2.4.1.173" evidence="2"/>
<evidence type="ECO:0000259" key="9">
    <source>
        <dbReference type="Pfam" id="PF02893"/>
    </source>
</evidence>